<dbReference type="EC" id="1.8.1.8" evidence="18"/>
<comment type="function">
    <text evidence="18">Required to facilitate the formation of correct disulfide bonds in some periplasmic proteins and for the assembly of the periplasmic c-type cytochromes. Acts by transferring electrons from cytoplasmic thioredoxin to the periplasm. This transfer involves a cascade of disulfide bond formation and reduction steps.</text>
</comment>
<dbReference type="InterPro" id="IPR035671">
    <property type="entry name" value="DsbD_gamma"/>
</dbReference>
<dbReference type="Proteomes" id="UP000215033">
    <property type="component" value="Chromosome 1"/>
</dbReference>
<dbReference type="GO" id="GO:0017004">
    <property type="term" value="P:cytochrome complex assembly"/>
    <property type="evidence" value="ECO:0007669"/>
    <property type="project" value="UniProtKB-UniRule"/>
</dbReference>
<gene>
    <name evidence="21" type="primary">dipZ</name>
    <name evidence="18" type="synonym">dsbD</name>
    <name evidence="21" type="ORF">SAMEA4504057_00978</name>
</gene>
<evidence type="ECO:0000259" key="20">
    <source>
        <dbReference type="PROSITE" id="PS51352"/>
    </source>
</evidence>
<comment type="similarity">
    <text evidence="2 18">Belongs to the thioredoxin family. DsbD subfamily.</text>
</comment>
<evidence type="ECO:0000256" key="18">
    <source>
        <dbReference type="HAMAP-Rule" id="MF_00399"/>
    </source>
</evidence>
<comment type="catalytic activity">
    <reaction evidence="16 18">
        <text>[protein]-dithiol + NAD(+) = [protein]-disulfide + NADH + H(+)</text>
        <dbReference type="Rhea" id="RHEA:18749"/>
        <dbReference type="Rhea" id="RHEA-COMP:10593"/>
        <dbReference type="Rhea" id="RHEA-COMP:10594"/>
        <dbReference type="ChEBI" id="CHEBI:15378"/>
        <dbReference type="ChEBI" id="CHEBI:29950"/>
        <dbReference type="ChEBI" id="CHEBI:50058"/>
        <dbReference type="ChEBI" id="CHEBI:57540"/>
        <dbReference type="ChEBI" id="CHEBI:57945"/>
        <dbReference type="EC" id="1.8.1.8"/>
    </reaction>
</comment>
<keyword evidence="11 18" id="KW-0560">Oxidoreductase</keyword>
<dbReference type="GO" id="GO:0045454">
    <property type="term" value="P:cell redox homeostasis"/>
    <property type="evidence" value="ECO:0007669"/>
    <property type="project" value="TreeGrafter"/>
</dbReference>
<evidence type="ECO:0000256" key="6">
    <source>
        <dbReference type="ARBA" id="ARBA00022692"/>
    </source>
</evidence>
<feature type="transmembrane region" description="Helical" evidence="18">
    <location>
        <begin position="28"/>
        <end position="46"/>
    </location>
</feature>
<dbReference type="Pfam" id="PF02683">
    <property type="entry name" value="DsbD_TM"/>
    <property type="match status" value="1"/>
</dbReference>
<dbReference type="EMBL" id="LT906434">
    <property type="protein sequence ID" value="SNU79477.1"/>
    <property type="molecule type" value="Genomic_DNA"/>
</dbReference>
<dbReference type="PANTHER" id="PTHR32234:SF0">
    <property type="entry name" value="THIOL:DISULFIDE INTERCHANGE PROTEIN DSBD"/>
    <property type="match status" value="1"/>
</dbReference>
<evidence type="ECO:0000256" key="15">
    <source>
        <dbReference type="ARBA" id="ARBA00023284"/>
    </source>
</evidence>
<evidence type="ECO:0000256" key="11">
    <source>
        <dbReference type="ARBA" id="ARBA00023002"/>
    </source>
</evidence>
<evidence type="ECO:0000256" key="13">
    <source>
        <dbReference type="ARBA" id="ARBA00023136"/>
    </source>
</evidence>
<reference evidence="21 22" key="1">
    <citation type="submission" date="2017-06" db="EMBL/GenBank/DDBJ databases">
        <authorList>
            <consortium name="Pathogen Informatics"/>
        </authorList>
    </citation>
    <scope>NUCLEOTIDE SEQUENCE [LARGE SCALE GENOMIC DNA]</scope>
    <source>
        <strain evidence="21 22">NCTC12230</strain>
    </source>
</reference>
<feature type="transmembrane region" description="Helical" evidence="18">
    <location>
        <begin position="369"/>
        <end position="395"/>
    </location>
</feature>
<evidence type="ECO:0000313" key="22">
    <source>
        <dbReference type="Proteomes" id="UP000215033"/>
    </source>
</evidence>
<dbReference type="Pfam" id="PF13899">
    <property type="entry name" value="Thioredoxin_7"/>
    <property type="match status" value="1"/>
</dbReference>
<dbReference type="CDD" id="cd02953">
    <property type="entry name" value="DsbDgamma"/>
    <property type="match status" value="1"/>
</dbReference>
<feature type="transmembrane region" description="Helical" evidence="18">
    <location>
        <begin position="215"/>
        <end position="238"/>
    </location>
</feature>
<evidence type="ECO:0000256" key="12">
    <source>
        <dbReference type="ARBA" id="ARBA00023027"/>
    </source>
</evidence>
<keyword evidence="3 18" id="KW-0813">Transport</keyword>
<dbReference type="PANTHER" id="PTHR32234">
    <property type="entry name" value="THIOL:DISULFIDE INTERCHANGE PROTEIN DSBD"/>
    <property type="match status" value="1"/>
</dbReference>
<protein>
    <recommendedName>
        <fullName evidence="18">Thiol:disulfide interchange protein DsbD</fullName>
        <ecNumber evidence="18">1.8.1.8</ecNumber>
    </recommendedName>
    <alternativeName>
        <fullName evidence="18">Protein-disulfide reductase</fullName>
        <shortName evidence="18">Disulfide reductase</shortName>
    </alternativeName>
</protein>
<comment type="subcellular location">
    <subcellularLocation>
        <location evidence="1 18">Cell inner membrane</location>
        <topology evidence="1 18">Multi-pass membrane protein</topology>
    </subcellularLocation>
</comment>
<keyword evidence="15 18" id="KW-0676">Redox-active center</keyword>
<dbReference type="InterPro" id="IPR003834">
    <property type="entry name" value="Cyt_c_assmbl_TM_dom"/>
</dbReference>
<evidence type="ECO:0000256" key="9">
    <source>
        <dbReference type="ARBA" id="ARBA00022982"/>
    </source>
</evidence>
<dbReference type="AlphaFoldDB" id="A0AB38DQH2"/>
<feature type="transmembrane region" description="Helical" evidence="18">
    <location>
        <begin position="430"/>
        <end position="450"/>
    </location>
</feature>
<dbReference type="Pfam" id="PF11412">
    <property type="entry name" value="DsbD_N"/>
    <property type="match status" value="1"/>
</dbReference>
<proteinExistence type="inferred from homology"/>
<evidence type="ECO:0000256" key="17">
    <source>
        <dbReference type="ARBA" id="ARBA00047804"/>
    </source>
</evidence>
<dbReference type="InterPro" id="IPR036249">
    <property type="entry name" value="Thioredoxin-like_sf"/>
</dbReference>
<evidence type="ECO:0000256" key="14">
    <source>
        <dbReference type="ARBA" id="ARBA00023157"/>
    </source>
</evidence>
<comment type="caution">
    <text evidence="18">Lacks conserved residue(s) required for the propagation of feature annotation.</text>
</comment>
<evidence type="ECO:0000256" key="16">
    <source>
        <dbReference type="ARBA" id="ARBA00047388"/>
    </source>
</evidence>
<feature type="transmembrane region" description="Helical" evidence="18">
    <location>
        <begin position="462"/>
        <end position="479"/>
    </location>
</feature>
<evidence type="ECO:0000256" key="19">
    <source>
        <dbReference type="SAM" id="MobiDB-lite"/>
    </source>
</evidence>
<dbReference type="KEGG" id="nzo:SAMEA4504057_0978"/>
<dbReference type="Gene3D" id="3.40.30.10">
    <property type="entry name" value="Glutaredoxin"/>
    <property type="match status" value="1"/>
</dbReference>
<feature type="region of interest" description="Disordered" evidence="19">
    <location>
        <begin position="170"/>
        <end position="199"/>
    </location>
</feature>
<dbReference type="InterPro" id="IPR036929">
    <property type="entry name" value="DsbDN_sf"/>
</dbReference>
<evidence type="ECO:0000256" key="10">
    <source>
        <dbReference type="ARBA" id="ARBA00022989"/>
    </source>
</evidence>
<feature type="transmembrane region" description="Helical" evidence="18">
    <location>
        <begin position="335"/>
        <end position="363"/>
    </location>
</feature>
<feature type="disulfide bond" description="Redox-active" evidence="18">
    <location>
        <begin position="144"/>
        <end position="150"/>
    </location>
</feature>
<evidence type="ECO:0000256" key="7">
    <source>
        <dbReference type="ARBA" id="ARBA00022729"/>
    </source>
</evidence>
<keyword evidence="4 18" id="KW-1003">Cell membrane</keyword>
<comment type="catalytic activity">
    <reaction evidence="17 18">
        <text>[protein]-dithiol + NADP(+) = [protein]-disulfide + NADPH + H(+)</text>
        <dbReference type="Rhea" id="RHEA:18753"/>
        <dbReference type="Rhea" id="RHEA-COMP:10593"/>
        <dbReference type="Rhea" id="RHEA-COMP:10594"/>
        <dbReference type="ChEBI" id="CHEBI:15378"/>
        <dbReference type="ChEBI" id="CHEBI:29950"/>
        <dbReference type="ChEBI" id="CHEBI:50058"/>
        <dbReference type="ChEBI" id="CHEBI:57783"/>
        <dbReference type="ChEBI" id="CHEBI:58349"/>
        <dbReference type="EC" id="1.8.1.8"/>
    </reaction>
</comment>
<evidence type="ECO:0000256" key="8">
    <source>
        <dbReference type="ARBA" id="ARBA00022748"/>
    </source>
</evidence>
<feature type="transmembrane region" description="Helical" evidence="18">
    <location>
        <begin position="290"/>
        <end position="314"/>
    </location>
</feature>
<dbReference type="GO" id="GO:0005886">
    <property type="term" value="C:plasma membrane"/>
    <property type="evidence" value="ECO:0007669"/>
    <property type="project" value="UniProtKB-SubCell"/>
</dbReference>
<keyword evidence="13 18" id="KW-0472">Membrane</keyword>
<dbReference type="Gene3D" id="2.60.40.1250">
    <property type="entry name" value="Thiol:disulfide interchange protein DsbD, N-terminal domain"/>
    <property type="match status" value="1"/>
</dbReference>
<feature type="disulfide bond" description="Redox-active" evidence="18">
    <location>
        <begin position="541"/>
        <end position="544"/>
    </location>
</feature>
<dbReference type="HAMAP" id="MF_00399">
    <property type="entry name" value="DbsD"/>
    <property type="match status" value="1"/>
</dbReference>
<evidence type="ECO:0000256" key="5">
    <source>
        <dbReference type="ARBA" id="ARBA00022519"/>
    </source>
</evidence>
<dbReference type="SUPFAM" id="SSF74863">
    <property type="entry name" value="Thiol:disulfide interchange protein DsbD, N-terminal domain (DsbD-alpha)"/>
    <property type="match status" value="1"/>
</dbReference>
<accession>A0AB38DQH2</accession>
<feature type="transmembrane region" description="Helical" evidence="18">
    <location>
        <begin position="259"/>
        <end position="284"/>
    </location>
</feature>
<name>A0AB38DQH2_9NEIS</name>
<keyword evidence="8 18" id="KW-0201">Cytochrome c-type biogenesis</keyword>
<evidence type="ECO:0000256" key="3">
    <source>
        <dbReference type="ARBA" id="ARBA00022448"/>
    </source>
</evidence>
<keyword evidence="12 18" id="KW-0520">NAD</keyword>
<keyword evidence="6 18" id="KW-0812">Transmembrane</keyword>
<dbReference type="InterPro" id="IPR028250">
    <property type="entry name" value="DsbDN"/>
</dbReference>
<sequence length="623" mass="66798">MPLNTAAAHSASEDYLNTQTLKSDMKKLLYFFTAWLCLAGSVFAQVDASKLLPPEQAFVPQVNVTDQGINVQFAVAEGYYLYQSKISAETSPEGLLADAQFSKGEEKEDEFFGKQTVYHHAAQVNWPYAKPQQNYRLTVKYQGCAEAGVCYPPTETAFDIKGKGLYQPESAAPPSGKNRFLQPMPVSDGPAATPTRNSTETSRFKLSWDTLGANLLAFFVAGLGLSFTACMYPLLPIVSSIVVGDKNASKGRAFALSMVYVQGLALTYTLVGITAGLTGALLTVWLQQPWVVLAAAAVMVVLALSMFGVFTLQLPASIQGYFQNQSSKLSGGKIASVFVMGMLSALIVGPCVAPPLAFALGYIGQTGDAALGGIALYALALGTGVPLIAIGTFGGHILPRAGGWMDGIKYAFGFILLAVAVYLATPYIPYLLVVALYTLLMIIPAGLLLAGMRKQSGRLKTVSLILGSVLLAGGSWFAYQSANSQSTALHHFLTLTPPAADSASAHGQVYTDVNELKAAMQAALQQNPNQPVLLDFYADWCISCKEMAAYTLNQPEVHQAVGMNRFFQIDVTANTAEHQALLKEYGLFGPPGIFILRADGSRSEALLGFAKPDAFIRWYQENK</sequence>
<dbReference type="GO" id="GO:0047134">
    <property type="term" value="F:protein-disulfide reductase [NAD(P)H] activity"/>
    <property type="evidence" value="ECO:0007669"/>
    <property type="project" value="UniProtKB-UniRule"/>
</dbReference>
<dbReference type="SUPFAM" id="SSF52833">
    <property type="entry name" value="Thioredoxin-like"/>
    <property type="match status" value="1"/>
</dbReference>
<dbReference type="InterPro" id="IPR022910">
    <property type="entry name" value="Thiol_diS_interchange_DbsD"/>
</dbReference>
<keyword evidence="14 18" id="KW-1015">Disulfide bond</keyword>
<organism evidence="21 22">
    <name type="scientific">Neisseria zoodegmatis</name>
    <dbReference type="NCBI Taxonomy" id="326523"/>
    <lineage>
        <taxon>Bacteria</taxon>
        <taxon>Pseudomonadati</taxon>
        <taxon>Pseudomonadota</taxon>
        <taxon>Betaproteobacteria</taxon>
        <taxon>Neisseriales</taxon>
        <taxon>Neisseriaceae</taxon>
        <taxon>Neisseria</taxon>
    </lineage>
</organism>
<keyword evidence="7" id="KW-0732">Signal</keyword>
<dbReference type="InterPro" id="IPR013766">
    <property type="entry name" value="Thioredoxin_domain"/>
</dbReference>
<evidence type="ECO:0000256" key="2">
    <source>
        <dbReference type="ARBA" id="ARBA00007241"/>
    </source>
</evidence>
<evidence type="ECO:0000256" key="1">
    <source>
        <dbReference type="ARBA" id="ARBA00004429"/>
    </source>
</evidence>
<feature type="domain" description="Thioredoxin" evidence="20">
    <location>
        <begin position="491"/>
        <end position="623"/>
    </location>
</feature>
<evidence type="ECO:0000256" key="4">
    <source>
        <dbReference type="ARBA" id="ARBA00022475"/>
    </source>
</evidence>
<feature type="transmembrane region" description="Helical" evidence="18">
    <location>
        <begin position="407"/>
        <end position="424"/>
    </location>
</feature>
<dbReference type="GO" id="GO:0009055">
    <property type="term" value="F:electron transfer activity"/>
    <property type="evidence" value="ECO:0007669"/>
    <property type="project" value="UniProtKB-UniRule"/>
</dbReference>
<keyword evidence="10 18" id="KW-1133">Transmembrane helix</keyword>
<dbReference type="NCBIfam" id="NF001419">
    <property type="entry name" value="PRK00293.1"/>
    <property type="match status" value="1"/>
</dbReference>
<dbReference type="PROSITE" id="PS51352">
    <property type="entry name" value="THIOREDOXIN_2"/>
    <property type="match status" value="1"/>
</dbReference>
<keyword evidence="9 18" id="KW-0249">Electron transport</keyword>
<keyword evidence="5 18" id="KW-0997">Cell inner membrane</keyword>
<evidence type="ECO:0000313" key="21">
    <source>
        <dbReference type="EMBL" id="SNU79477.1"/>
    </source>
</evidence>